<evidence type="ECO:0000313" key="2">
    <source>
        <dbReference type="EMBL" id="KEI44158.1"/>
    </source>
</evidence>
<proteinExistence type="predicted"/>
<dbReference type="Proteomes" id="UP000031419">
    <property type="component" value="Unassembled WGS sequence"/>
</dbReference>
<dbReference type="AlphaFoldDB" id="A0A073AWM6"/>
<evidence type="ECO:0008006" key="4">
    <source>
        <dbReference type="Google" id="ProtNLM"/>
    </source>
</evidence>
<organism evidence="2 3">
    <name type="scientific">Saccharopolyspora rectivirgula</name>
    <dbReference type="NCBI Taxonomy" id="28042"/>
    <lineage>
        <taxon>Bacteria</taxon>
        <taxon>Bacillati</taxon>
        <taxon>Actinomycetota</taxon>
        <taxon>Actinomycetes</taxon>
        <taxon>Pseudonocardiales</taxon>
        <taxon>Pseudonocardiaceae</taxon>
        <taxon>Saccharopolyspora</taxon>
    </lineage>
</organism>
<feature type="region of interest" description="Disordered" evidence="1">
    <location>
        <begin position="1"/>
        <end position="24"/>
    </location>
</feature>
<dbReference type="Gene3D" id="2.30.30.990">
    <property type="entry name" value="Malonyl-[acyl-carrier protein] O-methyltransferase, zinc-finger motif"/>
    <property type="match status" value="1"/>
</dbReference>
<dbReference type="Pfam" id="PF16827">
    <property type="entry name" value="zf-HC3"/>
    <property type="match status" value="1"/>
</dbReference>
<sequence>MPHPFRWQPGEGQRHATLCARPRGGFPPETRIKTLCGETVTVDNSELAWLWTTCPECNQVARDLANSSESAETTPEDIP</sequence>
<comment type="caution">
    <text evidence="2">The sequence shown here is derived from an EMBL/GenBank/DDBJ whole genome shotgun (WGS) entry which is preliminary data.</text>
</comment>
<dbReference type="EMBL" id="JNVU01000029">
    <property type="protein sequence ID" value="KEI44158.1"/>
    <property type="molecule type" value="Genomic_DNA"/>
</dbReference>
<accession>A0A073AWM6</accession>
<evidence type="ECO:0000313" key="3">
    <source>
        <dbReference type="Proteomes" id="UP000031419"/>
    </source>
</evidence>
<gene>
    <name evidence="2" type="ORF">GU90_11840</name>
</gene>
<protein>
    <recommendedName>
        <fullName evidence="4">Zinc finger protein</fullName>
    </recommendedName>
</protein>
<dbReference type="RefSeq" id="WP_029720074.1">
    <property type="nucleotide sequence ID" value="NZ_JAJUIW010000046.1"/>
</dbReference>
<dbReference type="InterPro" id="IPR031795">
    <property type="entry name" value="Zf-HC3"/>
</dbReference>
<keyword evidence="3" id="KW-1185">Reference proteome</keyword>
<name>A0A073AWM6_9PSEU</name>
<reference evidence="2 3" key="1">
    <citation type="submission" date="2014-06" db="EMBL/GenBank/DDBJ databases">
        <title>Saccharopolyspora rectivirgula DSM-43113 Genome sequencing.</title>
        <authorList>
            <person name="Barrera C."/>
            <person name="Millon L."/>
            <person name="Rognon B."/>
            <person name="Zaugg C."/>
            <person name="Monod M."/>
        </authorList>
    </citation>
    <scope>NUCLEOTIDE SEQUENCE [LARGE SCALE GENOMIC DNA]</scope>
    <source>
        <strain evidence="2 3">DSM 43113</strain>
    </source>
</reference>
<dbReference type="OrthoDB" id="3556580at2"/>
<evidence type="ECO:0000256" key="1">
    <source>
        <dbReference type="SAM" id="MobiDB-lite"/>
    </source>
</evidence>